<dbReference type="PROSITE" id="PS00450">
    <property type="entry name" value="ACONITASE_1"/>
    <property type="match status" value="1"/>
</dbReference>
<dbReference type="FunFam" id="3.20.19.10:FF:000001">
    <property type="entry name" value="Aconitate hydratase"/>
    <property type="match status" value="1"/>
</dbReference>
<comment type="similarity">
    <text evidence="3 10">Belongs to the aconitase/IPM isomerase family.</text>
</comment>
<gene>
    <name evidence="13" type="primary">acnA</name>
    <name evidence="13" type="ORF">D5R55_18270</name>
</gene>
<dbReference type="UniPathway" id="UPA00223">
    <property type="reaction ID" value="UER00718"/>
</dbReference>
<dbReference type="NCBIfam" id="TIGR01341">
    <property type="entry name" value="aconitase_1"/>
    <property type="match status" value="1"/>
</dbReference>
<evidence type="ECO:0000256" key="9">
    <source>
        <dbReference type="ARBA" id="ARBA00023501"/>
    </source>
</evidence>
<name>A0A3Q9F991_9BURK</name>
<dbReference type="InterPro" id="IPR000573">
    <property type="entry name" value="AconitaseA/IPMdHydase_ssu_swvl"/>
</dbReference>
<evidence type="ECO:0000259" key="11">
    <source>
        <dbReference type="Pfam" id="PF00330"/>
    </source>
</evidence>
<dbReference type="InterPro" id="IPR015931">
    <property type="entry name" value="Acnase/IPM_dHydase_lsu_aba_1/3"/>
</dbReference>
<reference evidence="13 14" key="1">
    <citation type="submission" date="2018-12" db="EMBL/GenBank/DDBJ databases">
        <title>Cadmium resistance mechanism in endophytic bacteria Burkholderia cenocepacia YG-3.</title>
        <authorList>
            <person name="Zhang X."/>
            <person name="Wang X."/>
            <person name="Zhu Y."/>
        </authorList>
    </citation>
    <scope>NUCLEOTIDE SEQUENCE [LARGE SCALE GENOMIC DNA]</scope>
    <source>
        <strain evidence="13 14">YG-3</strain>
    </source>
</reference>
<dbReference type="GO" id="GO:0006099">
    <property type="term" value="P:tricarboxylic acid cycle"/>
    <property type="evidence" value="ECO:0007669"/>
    <property type="project" value="UniProtKB-UniPathway"/>
</dbReference>
<comment type="function">
    <text evidence="10">Catalyzes the isomerization of citrate to isocitrate via cis-aconitate.</text>
</comment>
<keyword evidence="6 10" id="KW-0408">Iron</keyword>
<comment type="pathway">
    <text evidence="2">Carbohydrate metabolism; tricarboxylic acid cycle; isocitrate from oxaloacetate: step 2/2.</text>
</comment>
<dbReference type="EC" id="4.2.1.3" evidence="10"/>
<comment type="cofactor">
    <cofactor evidence="1">
        <name>[4Fe-4S] cluster</name>
        <dbReference type="ChEBI" id="CHEBI:49883"/>
    </cofactor>
</comment>
<dbReference type="Proteomes" id="UP000277191">
    <property type="component" value="Chromosome 2"/>
</dbReference>
<dbReference type="InterPro" id="IPR036008">
    <property type="entry name" value="Aconitase_4Fe-4S_dom"/>
</dbReference>
<dbReference type="RefSeq" id="WP_126364504.1">
    <property type="nucleotide sequence ID" value="NZ_CP034546.1"/>
</dbReference>
<dbReference type="InterPro" id="IPR018136">
    <property type="entry name" value="Aconitase_4Fe-4S_BS"/>
</dbReference>
<keyword evidence="8 10" id="KW-0456">Lyase</keyword>
<dbReference type="Gene3D" id="3.30.499.10">
    <property type="entry name" value="Aconitase, domain 3"/>
    <property type="match status" value="2"/>
</dbReference>
<evidence type="ECO:0000256" key="7">
    <source>
        <dbReference type="ARBA" id="ARBA00023014"/>
    </source>
</evidence>
<dbReference type="InterPro" id="IPR015928">
    <property type="entry name" value="Aconitase/3IPM_dehydase_swvl"/>
</dbReference>
<dbReference type="GO" id="GO:0046872">
    <property type="term" value="F:metal ion binding"/>
    <property type="evidence" value="ECO:0007669"/>
    <property type="project" value="UniProtKB-KW"/>
</dbReference>
<evidence type="ECO:0000259" key="12">
    <source>
        <dbReference type="Pfam" id="PF00694"/>
    </source>
</evidence>
<proteinExistence type="inferred from homology"/>
<dbReference type="PROSITE" id="PS01244">
    <property type="entry name" value="ACONITASE_2"/>
    <property type="match status" value="1"/>
</dbReference>
<feature type="domain" description="Aconitase A/isopropylmalate dehydratase small subunit swivel" evidence="12">
    <location>
        <begin position="678"/>
        <end position="805"/>
    </location>
</feature>
<evidence type="ECO:0000256" key="2">
    <source>
        <dbReference type="ARBA" id="ARBA00004717"/>
    </source>
</evidence>
<dbReference type="AlphaFoldDB" id="A0A3Q9F991"/>
<evidence type="ECO:0000256" key="3">
    <source>
        <dbReference type="ARBA" id="ARBA00007185"/>
    </source>
</evidence>
<protein>
    <recommendedName>
        <fullName evidence="10">Aconitate hydratase</fullName>
        <shortName evidence="10">Aconitase</shortName>
        <ecNumber evidence="10">4.2.1.3</ecNumber>
    </recommendedName>
</protein>
<dbReference type="Pfam" id="PF00694">
    <property type="entry name" value="Aconitase_C"/>
    <property type="match status" value="1"/>
</dbReference>
<keyword evidence="5" id="KW-0479">Metal-binding</keyword>
<evidence type="ECO:0000313" key="14">
    <source>
        <dbReference type="Proteomes" id="UP000277191"/>
    </source>
</evidence>
<evidence type="ECO:0000256" key="8">
    <source>
        <dbReference type="ARBA" id="ARBA00023239"/>
    </source>
</evidence>
<feature type="domain" description="Aconitase/3-isopropylmalate dehydratase large subunit alpha/beta/alpha" evidence="11">
    <location>
        <begin position="73"/>
        <end position="549"/>
    </location>
</feature>
<dbReference type="SUPFAM" id="SSF53732">
    <property type="entry name" value="Aconitase iron-sulfur domain"/>
    <property type="match status" value="1"/>
</dbReference>
<dbReference type="Gene3D" id="3.20.19.10">
    <property type="entry name" value="Aconitase, domain 4"/>
    <property type="match status" value="1"/>
</dbReference>
<evidence type="ECO:0000256" key="4">
    <source>
        <dbReference type="ARBA" id="ARBA00022485"/>
    </source>
</evidence>
<dbReference type="InterPro" id="IPR001030">
    <property type="entry name" value="Acoase/IPM_deHydtase_lsu_aba"/>
</dbReference>
<dbReference type="NCBIfam" id="NF009520">
    <property type="entry name" value="PRK12881.1"/>
    <property type="match status" value="1"/>
</dbReference>
<evidence type="ECO:0000256" key="5">
    <source>
        <dbReference type="ARBA" id="ARBA00022723"/>
    </source>
</evidence>
<dbReference type="PANTHER" id="PTHR11670">
    <property type="entry name" value="ACONITASE/IRON-RESPONSIVE ELEMENT FAMILY MEMBER"/>
    <property type="match status" value="1"/>
</dbReference>
<accession>A0A3Q9F991</accession>
<dbReference type="GO" id="GO:0051539">
    <property type="term" value="F:4 iron, 4 sulfur cluster binding"/>
    <property type="evidence" value="ECO:0007669"/>
    <property type="project" value="UniProtKB-KW"/>
</dbReference>
<keyword evidence="4 10" id="KW-0004">4Fe-4S</keyword>
<dbReference type="Gene3D" id="6.10.190.10">
    <property type="match status" value="1"/>
</dbReference>
<keyword evidence="7 10" id="KW-0411">Iron-sulfur</keyword>
<dbReference type="EMBL" id="CP034546">
    <property type="protein sequence ID" value="AZQ52952.1"/>
    <property type="molecule type" value="Genomic_DNA"/>
</dbReference>
<comment type="catalytic activity">
    <reaction evidence="9 10">
        <text>citrate = D-threo-isocitrate</text>
        <dbReference type="Rhea" id="RHEA:10336"/>
        <dbReference type="ChEBI" id="CHEBI:15562"/>
        <dbReference type="ChEBI" id="CHEBI:16947"/>
        <dbReference type="EC" id="4.2.1.3"/>
    </reaction>
</comment>
<dbReference type="GO" id="GO:0003994">
    <property type="term" value="F:aconitate hydratase activity"/>
    <property type="evidence" value="ECO:0007669"/>
    <property type="project" value="UniProtKB-EC"/>
</dbReference>
<sequence>MNFQSNDALKPLLADGLPASQFYSLAVLEERGFGKISRLPHSIRIILEALLRNLDGISVQEHHLRELAAWRPNATRETEIPFVVARIVAPDSSGVPLLADLAAMREAAAQFDVDPADIEPQIPVDLVVDHSISVEHAGSADALRKNMMVEYQRNTERYTFLKWAANAFKSFRILPPGTGIIHQVNLEWLARGVHQNDGVTYFDSLVGTDSHTPMVNGIGVIGWGVGGIEAEAAMLGQPVTLVVPDVIGVELIGTPGPGIMATDIVLTVVEALRARKVVGKFVEFFGEGAASLSAPDRSTIANMAPEYGATVAFFAVDEKTLDFLKSVGRSDAELAALKRYFEAQQMFGIPKRGDIDYTDTLTIDLSTVVPSVAGPSRPQDRIPISTLKSKVRETLPSTAGETRRVTGKLSHGDIVLAAITSCTNTSNSNLMLAAGVLAKKAVAHGLKTAPHVKTSFTPGSRVVSAYLRAAGLEQYLDALGFQVAGYGCATCMGNSGPLAPEILEQIDAGNLNVAAVLSGNRNFEARVHQAIKANFLMSPPLVVAFAIAGRSDFDPESEPLGQGANGEYVYLRDVWPTSAELAAVSPYAQNPRNVPDIYQTTAEAELWDALPAPEGDVFTWTAGSTYLKRPPFFDGVTPDLPHLPDIRGARALAILGDSVTTDHINPGGAIPPESESGKFLQLLGVAPRDFNSYISRRAHDQVMVRSSFANVRLRNAMAGSEVGSITRHQPDGQRMSIFEAATRYNADGVPMIVFAGEEYGYGSSRDWAAKGPRLLGVRAVIARSFERIHRSNLVGMGILPLEFQDGVSAQTLHLSGDESFDVCADMNTLRMRQTVELVIHRSNGEAETVSLLARLDSAIEETYFRHGGILPFVLRERLTRIGAVQAT</sequence>
<dbReference type="InterPro" id="IPR006249">
    <property type="entry name" value="Aconitase/IRP2"/>
</dbReference>
<dbReference type="PRINTS" id="PR00415">
    <property type="entry name" value="ACONITASE"/>
</dbReference>
<evidence type="ECO:0000256" key="6">
    <source>
        <dbReference type="ARBA" id="ARBA00023004"/>
    </source>
</evidence>
<evidence type="ECO:0000256" key="10">
    <source>
        <dbReference type="RuleBase" id="RU361275"/>
    </source>
</evidence>
<evidence type="ECO:0000313" key="13">
    <source>
        <dbReference type="EMBL" id="AZQ52952.1"/>
    </source>
</evidence>
<dbReference type="NCBIfam" id="NF006757">
    <property type="entry name" value="PRK09277.1"/>
    <property type="match status" value="1"/>
</dbReference>
<dbReference type="SUPFAM" id="SSF52016">
    <property type="entry name" value="LeuD/IlvD-like"/>
    <property type="match status" value="1"/>
</dbReference>
<dbReference type="Pfam" id="PF00330">
    <property type="entry name" value="Aconitase"/>
    <property type="match status" value="1"/>
</dbReference>
<evidence type="ECO:0000256" key="1">
    <source>
        <dbReference type="ARBA" id="ARBA00001966"/>
    </source>
</evidence>
<organism evidence="13 14">
    <name type="scientific">Burkholderia cenocepacia</name>
    <dbReference type="NCBI Taxonomy" id="95486"/>
    <lineage>
        <taxon>Bacteria</taxon>
        <taxon>Pseudomonadati</taxon>
        <taxon>Pseudomonadota</taxon>
        <taxon>Betaproteobacteria</taxon>
        <taxon>Burkholderiales</taxon>
        <taxon>Burkholderiaceae</taxon>
        <taxon>Burkholderia</taxon>
        <taxon>Burkholderia cepacia complex</taxon>
    </lineage>
</organism>